<gene>
    <name evidence="2" type="ORF">ABWT76_000788</name>
</gene>
<dbReference type="Pfam" id="PF05685">
    <property type="entry name" value="Uma2"/>
    <property type="match status" value="1"/>
</dbReference>
<dbReference type="GO" id="GO:0004519">
    <property type="term" value="F:endonuclease activity"/>
    <property type="evidence" value="ECO:0007669"/>
    <property type="project" value="UniProtKB-KW"/>
</dbReference>
<dbReference type="RefSeq" id="WP_054469030.1">
    <property type="nucleotide sequence ID" value="NZ_CP159837.1"/>
</dbReference>
<dbReference type="InterPro" id="IPR008538">
    <property type="entry name" value="Uma2"/>
</dbReference>
<dbReference type="CDD" id="cd06260">
    <property type="entry name" value="DUF820-like"/>
    <property type="match status" value="1"/>
</dbReference>
<organism evidence="2">
    <name type="scientific">Planktothricoides raciborskii GIHE-MW2</name>
    <dbReference type="NCBI Taxonomy" id="2792601"/>
    <lineage>
        <taxon>Bacteria</taxon>
        <taxon>Bacillati</taxon>
        <taxon>Cyanobacteriota</taxon>
        <taxon>Cyanophyceae</taxon>
        <taxon>Oscillatoriophycideae</taxon>
        <taxon>Oscillatoriales</taxon>
        <taxon>Oscillatoriaceae</taxon>
        <taxon>Planktothricoides</taxon>
    </lineage>
</organism>
<accession>A0AAU8JFH5</accession>
<keyword evidence="2" id="KW-0255">Endonuclease</keyword>
<sequence>METAGICLPPRLELKLNLTDEQFWQLCQENDDLRFEATATGELIIMPPTGGTTSDRNADLTYQLRAWSRQNNLGKVFDSNGGFQLPNGAKRAPDSSWLKMERWNALTPEEQDKFLPLCPDFVVELMSPNDTLAETREKMAEYMANGAQLGWLINRKQRQVEVYHPDKEVEILDNPDTVSGENILPGFVLDLSTIW</sequence>
<dbReference type="PANTHER" id="PTHR34107:SF7">
    <property type="entry name" value="SLR2092 PROTEIN"/>
    <property type="match status" value="1"/>
</dbReference>
<evidence type="ECO:0000313" key="2">
    <source>
        <dbReference type="EMBL" id="XCM37973.1"/>
    </source>
</evidence>
<dbReference type="AlphaFoldDB" id="A0AAU8JFH5"/>
<dbReference type="PANTHER" id="PTHR34107">
    <property type="entry name" value="SLL0198 PROTEIN-RELATED"/>
    <property type="match status" value="1"/>
</dbReference>
<dbReference type="InterPro" id="IPR011335">
    <property type="entry name" value="Restrct_endonuc-II-like"/>
</dbReference>
<dbReference type="InterPro" id="IPR012296">
    <property type="entry name" value="Nuclease_put_TT1808"/>
</dbReference>
<proteinExistence type="predicted"/>
<dbReference type="EMBL" id="CP159837">
    <property type="protein sequence ID" value="XCM37973.1"/>
    <property type="molecule type" value="Genomic_DNA"/>
</dbReference>
<dbReference type="SUPFAM" id="SSF52980">
    <property type="entry name" value="Restriction endonuclease-like"/>
    <property type="match status" value="1"/>
</dbReference>
<reference evidence="2" key="1">
    <citation type="submission" date="2024-07" db="EMBL/GenBank/DDBJ databases">
        <authorList>
            <person name="Kim Y.J."/>
            <person name="Jeong J.Y."/>
        </authorList>
    </citation>
    <scope>NUCLEOTIDE SEQUENCE</scope>
    <source>
        <strain evidence="2">GIHE-MW2</strain>
    </source>
</reference>
<keyword evidence="2" id="KW-0378">Hydrolase</keyword>
<feature type="domain" description="Putative restriction endonuclease" evidence="1">
    <location>
        <begin position="21"/>
        <end position="191"/>
    </location>
</feature>
<protein>
    <submittedName>
        <fullName evidence="2">Uma2 family endonuclease</fullName>
    </submittedName>
</protein>
<name>A0AAU8JFH5_9CYAN</name>
<keyword evidence="2" id="KW-0540">Nuclease</keyword>
<dbReference type="Gene3D" id="3.90.1570.10">
    <property type="entry name" value="tt1808, chain A"/>
    <property type="match status" value="1"/>
</dbReference>
<evidence type="ECO:0000259" key="1">
    <source>
        <dbReference type="Pfam" id="PF05685"/>
    </source>
</evidence>